<dbReference type="Proteomes" id="UP000183529">
    <property type="component" value="Unassembled WGS sequence"/>
</dbReference>
<protein>
    <submittedName>
        <fullName evidence="4">3-hydroxy acid dehydrogenase / malonic semialdehyde reductase</fullName>
    </submittedName>
</protein>
<dbReference type="InterPro" id="IPR002347">
    <property type="entry name" value="SDR_fam"/>
</dbReference>
<dbReference type="AlphaFoldDB" id="A0AAQ1JWL4"/>
<dbReference type="PANTHER" id="PTHR42901">
    <property type="entry name" value="ALCOHOL DEHYDROGENASE"/>
    <property type="match status" value="1"/>
</dbReference>
<dbReference type="InterPro" id="IPR036291">
    <property type="entry name" value="NAD(P)-bd_dom_sf"/>
</dbReference>
<evidence type="ECO:0000256" key="3">
    <source>
        <dbReference type="RuleBase" id="RU000363"/>
    </source>
</evidence>
<proteinExistence type="inferred from homology"/>
<dbReference type="GO" id="GO:0016616">
    <property type="term" value="F:oxidoreductase activity, acting on the CH-OH group of donors, NAD or NADP as acceptor"/>
    <property type="evidence" value="ECO:0007669"/>
    <property type="project" value="UniProtKB-ARBA"/>
</dbReference>
<keyword evidence="2" id="KW-0560">Oxidoreductase</keyword>
<comment type="caution">
    <text evidence="4">The sequence shown here is derived from an EMBL/GenBank/DDBJ whole genome shotgun (WGS) entry which is preliminary data.</text>
</comment>
<dbReference type="RefSeq" id="WP_074986133.1">
    <property type="nucleotide sequence ID" value="NZ_CADFGN010000014.1"/>
</dbReference>
<dbReference type="SUPFAM" id="SSF51735">
    <property type="entry name" value="NAD(P)-binding Rossmann-fold domains"/>
    <property type="match status" value="1"/>
</dbReference>
<dbReference type="InterPro" id="IPR020904">
    <property type="entry name" value="Sc_DH/Rdtase_CS"/>
</dbReference>
<evidence type="ECO:0000256" key="1">
    <source>
        <dbReference type="ARBA" id="ARBA00006484"/>
    </source>
</evidence>
<dbReference type="FunFam" id="3.40.50.720:FF:000047">
    <property type="entry name" value="NADP-dependent L-serine/L-allo-threonine dehydrogenase"/>
    <property type="match status" value="1"/>
</dbReference>
<organism evidence="4 5">
    <name type="scientific">Paraburkholderia tropica</name>
    <dbReference type="NCBI Taxonomy" id="92647"/>
    <lineage>
        <taxon>Bacteria</taxon>
        <taxon>Pseudomonadati</taxon>
        <taxon>Pseudomonadota</taxon>
        <taxon>Betaproteobacteria</taxon>
        <taxon>Burkholderiales</taxon>
        <taxon>Burkholderiaceae</taxon>
        <taxon>Paraburkholderia</taxon>
    </lineage>
</organism>
<comment type="similarity">
    <text evidence="1 3">Belongs to the short-chain dehydrogenases/reductases (SDR) family.</text>
</comment>
<sequence>MNIVVTGASAGFGEAISARLCNEGHRVFATARRADRLEALARRCGERLVASTLDVRDATAVKQFFADIERQYGGIDVLVNNAGLALGIEPAYCASLENWEAMVDTNVKGLMYCTHAALPGMVGRDRGWIFNLGSIAGTYPYPGSNVYGATKAFVHQFSLNLRADLAGKNVRVTTIEPGLCGGTEFSITRFQGDRDRAKALYDDTSPLTADDIASTISWLLSLPPNVNINAIEMMPTSQASGNFQVVRKPAEQDSAA</sequence>
<evidence type="ECO:0000313" key="4">
    <source>
        <dbReference type="EMBL" id="SEK07838.1"/>
    </source>
</evidence>
<dbReference type="PRINTS" id="PR00080">
    <property type="entry name" value="SDRFAMILY"/>
</dbReference>
<dbReference type="Pfam" id="PF00106">
    <property type="entry name" value="adh_short"/>
    <property type="match status" value="1"/>
</dbReference>
<dbReference type="PANTHER" id="PTHR42901:SF1">
    <property type="entry name" value="ALCOHOL DEHYDROGENASE"/>
    <property type="match status" value="1"/>
</dbReference>
<dbReference type="Gene3D" id="3.40.50.720">
    <property type="entry name" value="NAD(P)-binding Rossmann-like Domain"/>
    <property type="match status" value="1"/>
</dbReference>
<dbReference type="PROSITE" id="PS00061">
    <property type="entry name" value="ADH_SHORT"/>
    <property type="match status" value="1"/>
</dbReference>
<evidence type="ECO:0000313" key="5">
    <source>
        <dbReference type="Proteomes" id="UP000183529"/>
    </source>
</evidence>
<gene>
    <name evidence="4" type="ORF">SAMN05216550_11686</name>
</gene>
<reference evidence="4 5" key="1">
    <citation type="submission" date="2016-10" db="EMBL/GenBank/DDBJ databases">
        <authorList>
            <person name="Varghese N."/>
            <person name="Submissions S."/>
        </authorList>
    </citation>
    <scope>NUCLEOTIDE SEQUENCE [LARGE SCALE GENOMIC DNA]</scope>
    <source>
        <strain evidence="4 5">LMG 22274</strain>
    </source>
</reference>
<evidence type="ECO:0000256" key="2">
    <source>
        <dbReference type="ARBA" id="ARBA00023002"/>
    </source>
</evidence>
<dbReference type="EMBL" id="FNZM01000016">
    <property type="protein sequence ID" value="SEK07838.1"/>
    <property type="molecule type" value="Genomic_DNA"/>
</dbReference>
<dbReference type="PRINTS" id="PR00081">
    <property type="entry name" value="GDHRDH"/>
</dbReference>
<accession>A0AAQ1JWL4</accession>
<name>A0AAQ1JWL4_9BURK</name>